<dbReference type="EMBL" id="JARBDR010000793">
    <property type="protein sequence ID" value="KAJ8307153.1"/>
    <property type="molecule type" value="Genomic_DNA"/>
</dbReference>
<feature type="compositionally biased region" description="Polar residues" evidence="9">
    <location>
        <begin position="191"/>
        <end position="200"/>
    </location>
</feature>
<evidence type="ECO:0000256" key="10">
    <source>
        <dbReference type="SAM" id="SignalP"/>
    </source>
</evidence>
<name>A0ABQ9EV23_TEGGR</name>
<feature type="compositionally biased region" description="Basic residues" evidence="9">
    <location>
        <begin position="159"/>
        <end position="190"/>
    </location>
</feature>
<evidence type="ECO:0000259" key="11">
    <source>
        <dbReference type="PROSITE" id="PS01225"/>
    </source>
</evidence>
<comment type="similarity">
    <text evidence="2">Belongs to the sclerostin family.</text>
</comment>
<dbReference type="InterPro" id="IPR006207">
    <property type="entry name" value="Cys_knot_C"/>
</dbReference>
<dbReference type="Pfam" id="PF05463">
    <property type="entry name" value="Sclerostin"/>
    <property type="match status" value="1"/>
</dbReference>
<keyword evidence="13" id="KW-1185">Reference proteome</keyword>
<dbReference type="InterPro" id="IPR008835">
    <property type="entry name" value="Sclerostin/SOSTDC1"/>
</dbReference>
<dbReference type="InterPro" id="IPR029034">
    <property type="entry name" value="Cystine-knot_cytokine"/>
</dbReference>
<reference evidence="12 13" key="1">
    <citation type="submission" date="2022-12" db="EMBL/GenBank/DDBJ databases">
        <title>Chromosome-level genome of Tegillarca granosa.</title>
        <authorList>
            <person name="Kim J."/>
        </authorList>
    </citation>
    <scope>NUCLEOTIDE SEQUENCE [LARGE SCALE GENOMIC DNA]</scope>
    <source>
        <strain evidence="12">Teg-2019</strain>
        <tissue evidence="12">Adductor muscle</tissue>
    </source>
</reference>
<keyword evidence="4" id="KW-0879">Wnt signaling pathway</keyword>
<keyword evidence="5 10" id="KW-0732">Signal</keyword>
<comment type="caution">
    <text evidence="8">Lacks conserved residue(s) required for the propagation of feature annotation.</text>
</comment>
<evidence type="ECO:0000256" key="9">
    <source>
        <dbReference type="SAM" id="MobiDB-lite"/>
    </source>
</evidence>
<proteinExistence type="inferred from homology"/>
<evidence type="ECO:0000256" key="6">
    <source>
        <dbReference type="ARBA" id="ARBA00023157"/>
    </source>
</evidence>
<keyword evidence="3" id="KW-0964">Secreted</keyword>
<evidence type="ECO:0000256" key="8">
    <source>
        <dbReference type="PROSITE-ProRule" id="PRU00039"/>
    </source>
</evidence>
<evidence type="ECO:0000256" key="3">
    <source>
        <dbReference type="ARBA" id="ARBA00022525"/>
    </source>
</evidence>
<comment type="caution">
    <text evidence="12">The sequence shown here is derived from an EMBL/GenBank/DDBJ whole genome shotgun (WGS) entry which is preliminary data.</text>
</comment>
<dbReference type="PANTHER" id="PTHR14903:SF6">
    <property type="entry name" value="CTCK DOMAIN-CONTAINING PROTEIN"/>
    <property type="match status" value="1"/>
</dbReference>
<dbReference type="Gene3D" id="2.10.90.10">
    <property type="entry name" value="Cystine-knot cytokines"/>
    <property type="match status" value="1"/>
</dbReference>
<organism evidence="12 13">
    <name type="scientific">Tegillarca granosa</name>
    <name type="common">Malaysian cockle</name>
    <name type="synonym">Anadara granosa</name>
    <dbReference type="NCBI Taxonomy" id="220873"/>
    <lineage>
        <taxon>Eukaryota</taxon>
        <taxon>Metazoa</taxon>
        <taxon>Spiralia</taxon>
        <taxon>Lophotrochozoa</taxon>
        <taxon>Mollusca</taxon>
        <taxon>Bivalvia</taxon>
        <taxon>Autobranchia</taxon>
        <taxon>Pteriomorphia</taxon>
        <taxon>Arcoida</taxon>
        <taxon>Arcoidea</taxon>
        <taxon>Arcidae</taxon>
        <taxon>Tegillarca</taxon>
    </lineage>
</organism>
<evidence type="ECO:0000313" key="12">
    <source>
        <dbReference type="EMBL" id="KAJ8307153.1"/>
    </source>
</evidence>
<keyword evidence="6" id="KW-1015">Disulfide bond</keyword>
<accession>A0ABQ9EV23</accession>
<feature type="chain" id="PRO_5045516469" description="CTCK domain-containing protein" evidence="10">
    <location>
        <begin position="22"/>
        <end position="200"/>
    </location>
</feature>
<evidence type="ECO:0000256" key="7">
    <source>
        <dbReference type="ARBA" id="ARBA00023180"/>
    </source>
</evidence>
<evidence type="ECO:0000256" key="1">
    <source>
        <dbReference type="ARBA" id="ARBA00004613"/>
    </source>
</evidence>
<dbReference type="PANTHER" id="PTHR14903">
    <property type="entry name" value="SCLEROSTIN-RELATED"/>
    <property type="match status" value="1"/>
</dbReference>
<comment type="subcellular location">
    <subcellularLocation>
        <location evidence="1">Secreted</location>
    </subcellularLocation>
</comment>
<feature type="signal peptide" evidence="10">
    <location>
        <begin position="1"/>
        <end position="21"/>
    </location>
</feature>
<evidence type="ECO:0000256" key="2">
    <source>
        <dbReference type="ARBA" id="ARBA00007850"/>
    </source>
</evidence>
<gene>
    <name evidence="12" type="ORF">KUTeg_015237</name>
</gene>
<evidence type="ECO:0000313" key="13">
    <source>
        <dbReference type="Proteomes" id="UP001217089"/>
    </source>
</evidence>
<protein>
    <recommendedName>
        <fullName evidence="11">CTCK domain-containing protein</fullName>
    </recommendedName>
</protein>
<dbReference type="PROSITE" id="PS01225">
    <property type="entry name" value="CTCK_2"/>
    <property type="match status" value="1"/>
</dbReference>
<feature type="domain" description="CTCK" evidence="11">
    <location>
        <begin position="61"/>
        <end position="156"/>
    </location>
</feature>
<keyword evidence="7" id="KW-0325">Glycoprotein</keyword>
<feature type="region of interest" description="Disordered" evidence="9">
    <location>
        <begin position="154"/>
        <end position="200"/>
    </location>
</feature>
<evidence type="ECO:0000256" key="4">
    <source>
        <dbReference type="ARBA" id="ARBA00022687"/>
    </source>
</evidence>
<dbReference type="SMART" id="SM00041">
    <property type="entry name" value="CT"/>
    <property type="match status" value="1"/>
</dbReference>
<evidence type="ECO:0000256" key="5">
    <source>
        <dbReference type="ARBA" id="ARBA00022729"/>
    </source>
</evidence>
<dbReference type="Proteomes" id="UP001217089">
    <property type="component" value="Unassembled WGS sequence"/>
</dbReference>
<sequence>MKTERGFLLVLLCAVINTFEAVLPRSLKEYNQSEAFSNSSVAFNATTEHAVEFPDDVQVRCKPLRAKRYLSDGHCTSVKPIREVVCVGQCLPLKEQNLPWWTEFINAGNKLKEWRCVEDVIKRRRVRLFCKNGQIRTYRIKVVKSCKCEEFKRQNNRTNTRKRRKNRQRKRDRRRRHRRNRNKKQNRKSKSLLTSAVKQS</sequence>